<sequence>MQTRREAEVPWGVHALTALHGLGAIACVVMALGSAISERFRLSLVASPGSALMMDLFGPRVWIFLLAIAALLAALSYGSWHLRRWAWPLTIVCYSIGVVGGLWEVTIGIRAGLLAAAINAAVVAYACTRRVRAAYQSVRPKR</sequence>
<proteinExistence type="predicted"/>
<evidence type="ECO:0000313" key="2">
    <source>
        <dbReference type="EMBL" id="CAA9231063.1"/>
    </source>
</evidence>
<keyword evidence="1" id="KW-0812">Transmembrane</keyword>
<feature type="transmembrane region" description="Helical" evidence="1">
    <location>
        <begin position="57"/>
        <end position="78"/>
    </location>
</feature>
<keyword evidence="1" id="KW-1133">Transmembrane helix</keyword>
<accession>A0A6J4HRL1</accession>
<feature type="transmembrane region" description="Helical" evidence="1">
    <location>
        <begin position="85"/>
        <end position="103"/>
    </location>
</feature>
<feature type="transmembrane region" description="Helical" evidence="1">
    <location>
        <begin position="12"/>
        <end position="37"/>
    </location>
</feature>
<protein>
    <recommendedName>
        <fullName evidence="3">DUF2127 domain-containing protein</fullName>
    </recommendedName>
</protein>
<dbReference type="AlphaFoldDB" id="A0A6J4HRL1"/>
<gene>
    <name evidence="2" type="ORF">AVDCRST_MAG42-1133</name>
</gene>
<dbReference type="EMBL" id="CADCTA010000052">
    <property type="protein sequence ID" value="CAA9231063.1"/>
    <property type="molecule type" value="Genomic_DNA"/>
</dbReference>
<name>A0A6J4HRL1_9BACT</name>
<keyword evidence="1" id="KW-0472">Membrane</keyword>
<evidence type="ECO:0000256" key="1">
    <source>
        <dbReference type="SAM" id="Phobius"/>
    </source>
</evidence>
<dbReference type="PROSITE" id="PS51257">
    <property type="entry name" value="PROKAR_LIPOPROTEIN"/>
    <property type="match status" value="1"/>
</dbReference>
<evidence type="ECO:0008006" key="3">
    <source>
        <dbReference type="Google" id="ProtNLM"/>
    </source>
</evidence>
<feature type="transmembrane region" description="Helical" evidence="1">
    <location>
        <begin position="109"/>
        <end position="127"/>
    </location>
</feature>
<organism evidence="2">
    <name type="scientific">uncultured Chthoniobacterales bacterium</name>
    <dbReference type="NCBI Taxonomy" id="1836801"/>
    <lineage>
        <taxon>Bacteria</taxon>
        <taxon>Pseudomonadati</taxon>
        <taxon>Verrucomicrobiota</taxon>
        <taxon>Spartobacteria</taxon>
        <taxon>Chthoniobacterales</taxon>
        <taxon>environmental samples</taxon>
    </lineage>
</organism>
<reference evidence="2" key="1">
    <citation type="submission" date="2020-02" db="EMBL/GenBank/DDBJ databases">
        <authorList>
            <person name="Meier V. D."/>
        </authorList>
    </citation>
    <scope>NUCLEOTIDE SEQUENCE</scope>
    <source>
        <strain evidence="2">AVDCRST_MAG42</strain>
    </source>
</reference>